<keyword evidence="4 5" id="KW-0720">Serine protease</keyword>
<comment type="similarity">
    <text evidence="1 5">Belongs to the peptidase S8 family.</text>
</comment>
<dbReference type="InterPro" id="IPR015500">
    <property type="entry name" value="Peptidase_S8_subtilisin-rel"/>
</dbReference>
<feature type="active site" description="Charge relay system" evidence="5">
    <location>
        <position position="97"/>
    </location>
</feature>
<dbReference type="Gene3D" id="3.40.50.200">
    <property type="entry name" value="Peptidase S8/S53 domain"/>
    <property type="match status" value="1"/>
</dbReference>
<name>A0A919BD86_STRFL</name>
<dbReference type="InterPro" id="IPR023827">
    <property type="entry name" value="Peptidase_S8_Asp-AS"/>
</dbReference>
<dbReference type="PROSITE" id="PS51318">
    <property type="entry name" value="TAT"/>
    <property type="match status" value="1"/>
</dbReference>
<keyword evidence="8" id="KW-0732">Signal</keyword>
<keyword evidence="11" id="KW-1185">Reference proteome</keyword>
<evidence type="ECO:0000256" key="5">
    <source>
        <dbReference type="PROSITE-ProRule" id="PRU01240"/>
    </source>
</evidence>
<dbReference type="InterPro" id="IPR006311">
    <property type="entry name" value="TAT_signal"/>
</dbReference>
<comment type="caution">
    <text evidence="10">The sequence shown here is derived from an EMBL/GenBank/DDBJ whole genome shotgun (WGS) entry which is preliminary data.</text>
</comment>
<dbReference type="SUPFAM" id="SSF52743">
    <property type="entry name" value="Subtilisin-like"/>
    <property type="match status" value="1"/>
</dbReference>
<feature type="active site" description="Charge relay system" evidence="5">
    <location>
        <position position="63"/>
    </location>
</feature>
<feature type="chain" id="PRO_5037494650" description="Peptidase S8/S53 domain-containing protein" evidence="8">
    <location>
        <begin position="31"/>
        <end position="431"/>
    </location>
</feature>
<evidence type="ECO:0000256" key="2">
    <source>
        <dbReference type="ARBA" id="ARBA00022670"/>
    </source>
</evidence>
<evidence type="ECO:0000256" key="7">
    <source>
        <dbReference type="SAM" id="Phobius"/>
    </source>
</evidence>
<feature type="region of interest" description="Disordered" evidence="6">
    <location>
        <begin position="320"/>
        <end position="398"/>
    </location>
</feature>
<gene>
    <name evidence="10" type="ORF">GCM10017667_08460</name>
</gene>
<evidence type="ECO:0000256" key="1">
    <source>
        <dbReference type="ARBA" id="ARBA00011073"/>
    </source>
</evidence>
<dbReference type="PROSITE" id="PS00136">
    <property type="entry name" value="SUBTILASE_ASP"/>
    <property type="match status" value="1"/>
</dbReference>
<keyword evidence="3 5" id="KW-0378">Hydrolase</keyword>
<dbReference type="PANTHER" id="PTHR43399:SF4">
    <property type="entry name" value="CELL WALL-ASSOCIATED PROTEASE"/>
    <property type="match status" value="1"/>
</dbReference>
<reference evidence="10" key="1">
    <citation type="journal article" date="2014" name="Int. J. Syst. Evol. Microbiol.">
        <title>Complete genome sequence of Corynebacterium casei LMG S-19264T (=DSM 44701T), isolated from a smear-ripened cheese.</title>
        <authorList>
            <consortium name="US DOE Joint Genome Institute (JGI-PGF)"/>
            <person name="Walter F."/>
            <person name="Albersmeier A."/>
            <person name="Kalinowski J."/>
            <person name="Ruckert C."/>
        </authorList>
    </citation>
    <scope>NUCLEOTIDE SEQUENCE</scope>
    <source>
        <strain evidence="10">JCM 4122</strain>
    </source>
</reference>
<dbReference type="Pfam" id="PF00082">
    <property type="entry name" value="Peptidase_S8"/>
    <property type="match status" value="1"/>
</dbReference>
<keyword evidence="7" id="KW-1133">Transmembrane helix</keyword>
<reference evidence="10" key="2">
    <citation type="submission" date="2020-09" db="EMBL/GenBank/DDBJ databases">
        <authorList>
            <person name="Sun Q."/>
            <person name="Ohkuma M."/>
        </authorList>
    </citation>
    <scope>NUCLEOTIDE SEQUENCE</scope>
    <source>
        <strain evidence="10">JCM 4122</strain>
    </source>
</reference>
<dbReference type="PRINTS" id="PR00723">
    <property type="entry name" value="SUBTILISIN"/>
</dbReference>
<feature type="signal peptide" evidence="8">
    <location>
        <begin position="1"/>
        <end position="30"/>
    </location>
</feature>
<keyword evidence="7" id="KW-0812">Transmembrane</keyword>
<evidence type="ECO:0000259" key="9">
    <source>
        <dbReference type="Pfam" id="PF00082"/>
    </source>
</evidence>
<dbReference type="EMBL" id="BNBE01000001">
    <property type="protein sequence ID" value="GHF82818.1"/>
    <property type="molecule type" value="Genomic_DNA"/>
</dbReference>
<protein>
    <recommendedName>
        <fullName evidence="9">Peptidase S8/S53 domain-containing protein</fullName>
    </recommendedName>
</protein>
<keyword evidence="7" id="KW-0472">Membrane</keyword>
<keyword evidence="2 5" id="KW-0645">Protease</keyword>
<evidence type="ECO:0000256" key="8">
    <source>
        <dbReference type="SAM" id="SignalP"/>
    </source>
</evidence>
<evidence type="ECO:0000313" key="10">
    <source>
        <dbReference type="EMBL" id="GHF82818.1"/>
    </source>
</evidence>
<accession>A0A919BD86</accession>
<evidence type="ECO:0000256" key="4">
    <source>
        <dbReference type="ARBA" id="ARBA00022825"/>
    </source>
</evidence>
<evidence type="ECO:0000313" key="11">
    <source>
        <dbReference type="Proteomes" id="UP000632849"/>
    </source>
</evidence>
<dbReference type="GO" id="GO:0006508">
    <property type="term" value="P:proteolysis"/>
    <property type="evidence" value="ECO:0007669"/>
    <property type="project" value="UniProtKB-KW"/>
</dbReference>
<dbReference type="InterPro" id="IPR036852">
    <property type="entry name" value="Peptidase_S8/S53_dom_sf"/>
</dbReference>
<sequence length="431" mass="43714">MIESGRLRRALLGAMALTTVLAGVAPAAVAADARSQQWYLGPMHVEEIWKKATGKGITVAVIDSGVDPDTPSLKGKVLKGWDAAEAKGDETDDYTGHGTSIAEIIVGSGAGGGIQGLAPDAKVIPYRVSDTELQNQQAVNAFDMEQAIKAAADSDARIINISWGNEYYNSAIRKAVKYAQDKGKLVFAAAGNDAKKGNSQDSYPAAYPEAIAVAATGRDGKVGDYSQHGDFVDIAAPGSEIPNWCDEKLQSYCVSSGTSFATALASASAALVWSAHPDWTGNQVLRAMLESAGRGEDWKPGTVSNYLGYGVIRPNAHITRGLGKPGDPNINPLTKESTGGAATGGATPSADPSGSAAAPSEAGSSAPSATTSAQAPDGKPTDGTAVAGSTENAASAGEDGGGTGLVIGIAAAVVVVLAGAGFALARRRRTA</sequence>
<dbReference type="GO" id="GO:0004252">
    <property type="term" value="F:serine-type endopeptidase activity"/>
    <property type="evidence" value="ECO:0007669"/>
    <property type="project" value="UniProtKB-UniRule"/>
</dbReference>
<dbReference type="InterPro" id="IPR051048">
    <property type="entry name" value="Peptidase_S8/S53_subtilisin"/>
</dbReference>
<dbReference type="InterPro" id="IPR000209">
    <property type="entry name" value="Peptidase_S8/S53_dom"/>
</dbReference>
<proteinExistence type="inferred from homology"/>
<feature type="active site" description="Charge relay system" evidence="5">
    <location>
        <position position="259"/>
    </location>
</feature>
<organism evidence="10 11">
    <name type="scientific">Streptomyces filamentosus</name>
    <name type="common">Streptomyces roseosporus</name>
    <dbReference type="NCBI Taxonomy" id="67294"/>
    <lineage>
        <taxon>Bacteria</taxon>
        <taxon>Bacillati</taxon>
        <taxon>Actinomycetota</taxon>
        <taxon>Actinomycetes</taxon>
        <taxon>Kitasatosporales</taxon>
        <taxon>Streptomycetaceae</taxon>
        <taxon>Streptomyces</taxon>
    </lineage>
</organism>
<evidence type="ECO:0000256" key="6">
    <source>
        <dbReference type="SAM" id="MobiDB-lite"/>
    </source>
</evidence>
<dbReference type="Proteomes" id="UP000632849">
    <property type="component" value="Unassembled WGS sequence"/>
</dbReference>
<dbReference type="AlphaFoldDB" id="A0A919BD86"/>
<feature type="transmembrane region" description="Helical" evidence="7">
    <location>
        <begin position="405"/>
        <end position="425"/>
    </location>
</feature>
<feature type="domain" description="Peptidase S8/S53" evidence="9">
    <location>
        <begin position="54"/>
        <end position="310"/>
    </location>
</feature>
<evidence type="ECO:0000256" key="3">
    <source>
        <dbReference type="ARBA" id="ARBA00022801"/>
    </source>
</evidence>
<dbReference type="PANTHER" id="PTHR43399">
    <property type="entry name" value="SUBTILISIN-RELATED"/>
    <property type="match status" value="1"/>
</dbReference>
<dbReference type="PROSITE" id="PS51892">
    <property type="entry name" value="SUBTILASE"/>
    <property type="match status" value="1"/>
</dbReference>
<feature type="compositionally biased region" description="Low complexity" evidence="6">
    <location>
        <begin position="338"/>
        <end position="376"/>
    </location>
</feature>